<reference evidence="4" key="1">
    <citation type="journal article" date="2020" name="Stud. Mycol.">
        <title>101 Dothideomycetes genomes: a test case for predicting lifestyles and emergence of pathogens.</title>
        <authorList>
            <person name="Haridas S."/>
            <person name="Albert R."/>
            <person name="Binder M."/>
            <person name="Bloem J."/>
            <person name="Labutti K."/>
            <person name="Salamov A."/>
            <person name="Andreopoulos B."/>
            <person name="Baker S."/>
            <person name="Barry K."/>
            <person name="Bills G."/>
            <person name="Bluhm B."/>
            <person name="Cannon C."/>
            <person name="Castanera R."/>
            <person name="Culley D."/>
            <person name="Daum C."/>
            <person name="Ezra D."/>
            <person name="Gonzalez J."/>
            <person name="Henrissat B."/>
            <person name="Kuo A."/>
            <person name="Liang C."/>
            <person name="Lipzen A."/>
            <person name="Lutzoni F."/>
            <person name="Magnuson J."/>
            <person name="Mondo S."/>
            <person name="Nolan M."/>
            <person name="Ohm R."/>
            <person name="Pangilinan J."/>
            <person name="Park H.-J."/>
            <person name="Ramirez L."/>
            <person name="Alfaro M."/>
            <person name="Sun H."/>
            <person name="Tritt A."/>
            <person name="Yoshinaga Y."/>
            <person name="Zwiers L.-H."/>
            <person name="Turgeon B."/>
            <person name="Goodwin S."/>
            <person name="Spatafora J."/>
            <person name="Crous P."/>
            <person name="Grigoriev I."/>
        </authorList>
    </citation>
    <scope>NUCLEOTIDE SEQUENCE</scope>
    <source>
        <strain evidence="4">CBS 122368</strain>
    </source>
</reference>
<dbReference type="Gene3D" id="2.130.10.10">
    <property type="entry name" value="YVTN repeat-like/Quinoprotein amine dehydrogenase"/>
    <property type="match status" value="1"/>
</dbReference>
<dbReference type="PANTHER" id="PTHR46042:SF1">
    <property type="entry name" value="DIPHTHINE METHYLTRANSFERASE"/>
    <property type="match status" value="1"/>
</dbReference>
<dbReference type="OrthoDB" id="1930760at2759"/>
<protein>
    <recommendedName>
        <fullName evidence="6">WD40 repeat-like protein</fullName>
    </recommendedName>
</protein>
<proteinExistence type="predicted"/>
<dbReference type="AlphaFoldDB" id="A0A6A6IQK2"/>
<keyword evidence="1" id="KW-0853">WD repeat</keyword>
<dbReference type="InterPro" id="IPR052415">
    <property type="entry name" value="Diphthine_MTase"/>
</dbReference>
<dbReference type="GeneID" id="54586270"/>
<evidence type="ECO:0000313" key="5">
    <source>
        <dbReference type="Proteomes" id="UP000800094"/>
    </source>
</evidence>
<gene>
    <name evidence="4" type="ORF">BU26DRAFT_561648</name>
</gene>
<dbReference type="InterPro" id="IPR036322">
    <property type="entry name" value="WD40_repeat_dom_sf"/>
</dbReference>
<comment type="pathway">
    <text evidence="3">Protein modification.</text>
</comment>
<dbReference type="RefSeq" id="XP_033686854.1">
    <property type="nucleotide sequence ID" value="XM_033832940.1"/>
</dbReference>
<accession>A0A6A6IQK2</accession>
<dbReference type="GO" id="GO:0061685">
    <property type="term" value="F:diphthine methylesterase activity"/>
    <property type="evidence" value="ECO:0007669"/>
    <property type="project" value="TreeGrafter"/>
</dbReference>
<evidence type="ECO:0000256" key="3">
    <source>
        <dbReference type="ARBA" id="ARBA00043952"/>
    </source>
</evidence>
<organism evidence="4 5">
    <name type="scientific">Trematosphaeria pertusa</name>
    <dbReference type="NCBI Taxonomy" id="390896"/>
    <lineage>
        <taxon>Eukaryota</taxon>
        <taxon>Fungi</taxon>
        <taxon>Dikarya</taxon>
        <taxon>Ascomycota</taxon>
        <taxon>Pezizomycotina</taxon>
        <taxon>Dothideomycetes</taxon>
        <taxon>Pleosporomycetidae</taxon>
        <taxon>Pleosporales</taxon>
        <taxon>Massarineae</taxon>
        <taxon>Trematosphaeriaceae</taxon>
        <taxon>Trematosphaeria</taxon>
    </lineage>
</organism>
<dbReference type="SUPFAM" id="SSF50978">
    <property type="entry name" value="WD40 repeat-like"/>
    <property type="match status" value="1"/>
</dbReference>
<dbReference type="GO" id="GO:0017183">
    <property type="term" value="P:protein histidyl modification to diphthamide"/>
    <property type="evidence" value="ECO:0007669"/>
    <property type="project" value="TreeGrafter"/>
</dbReference>
<dbReference type="EMBL" id="ML987192">
    <property type="protein sequence ID" value="KAF2251850.1"/>
    <property type="molecule type" value="Genomic_DNA"/>
</dbReference>
<dbReference type="InterPro" id="IPR015943">
    <property type="entry name" value="WD40/YVTN_repeat-like_dom_sf"/>
</dbReference>
<keyword evidence="2" id="KW-0677">Repeat</keyword>
<dbReference type="PANTHER" id="PTHR46042">
    <property type="entry name" value="DIPHTHINE METHYLTRANSFERASE"/>
    <property type="match status" value="1"/>
</dbReference>
<name>A0A6A6IQK2_9PLEO</name>
<evidence type="ECO:0000256" key="1">
    <source>
        <dbReference type="ARBA" id="ARBA00022574"/>
    </source>
</evidence>
<dbReference type="GO" id="GO:0005737">
    <property type="term" value="C:cytoplasm"/>
    <property type="evidence" value="ECO:0007669"/>
    <property type="project" value="TreeGrafter"/>
</dbReference>
<evidence type="ECO:0000256" key="2">
    <source>
        <dbReference type="ARBA" id="ARBA00022737"/>
    </source>
</evidence>
<keyword evidence="5" id="KW-1185">Reference proteome</keyword>
<sequence>MPSIEHLRSLTLDLPPSCVEFWPDDEHYAVVGTYNLESEVPAQDAPKPTTQRRNGSLILLHVEGDDVHIAQTFSTPSAILDLHFGTLHCRKNLFGVATSTGSIGIYQLKDERDSHMYREPSMHPRMEHIKTVEYFPDDVLITAFSWHPTDLSVGMTLSTGQVCLGKIDLREDVSCASSVELAAHDLEAWTLAFLPDGSGAYSGGDDSALQFAEVTVNWEYHQDHSVQPENGAPRKMPWMDKKIHGAGVTAILPLHSDEQRGLVLTGSYDDHIRLINAPAAGRRTVLAEMNLGGGVWRLKRLDVQTTSVIPADQVPTEVLLLASCMHAGTRIVSLSQSGKNEWQFEVLAQFEEHKSMNYGSDCQPGLNEKGQRTFVTTSFYDRLLCLWRY</sequence>
<evidence type="ECO:0008006" key="6">
    <source>
        <dbReference type="Google" id="ProtNLM"/>
    </source>
</evidence>
<evidence type="ECO:0000313" key="4">
    <source>
        <dbReference type="EMBL" id="KAF2251850.1"/>
    </source>
</evidence>
<dbReference type="Proteomes" id="UP000800094">
    <property type="component" value="Unassembled WGS sequence"/>
</dbReference>